<evidence type="ECO:0000256" key="6">
    <source>
        <dbReference type="ARBA" id="ARBA00022741"/>
    </source>
</evidence>
<dbReference type="PANTHER" id="PTHR30201:SF2">
    <property type="entry name" value="2-(5''-TRIPHOSPHORIBOSYL)-3'-DEPHOSPHOCOENZYME-A SYNTHASE"/>
    <property type="match status" value="1"/>
</dbReference>
<dbReference type="InterPro" id="IPR002736">
    <property type="entry name" value="CitG"/>
</dbReference>
<evidence type="ECO:0000256" key="5">
    <source>
        <dbReference type="ARBA" id="ARBA00022679"/>
    </source>
</evidence>
<keyword evidence="6" id="KW-0547">Nucleotide-binding</keyword>
<evidence type="ECO:0000256" key="3">
    <source>
        <dbReference type="ARBA" id="ARBA00012074"/>
    </source>
</evidence>
<dbReference type="PANTHER" id="PTHR30201">
    <property type="entry name" value="TRIPHOSPHORIBOSYL-DEPHOSPHO-COA SYNTHASE"/>
    <property type="match status" value="1"/>
</dbReference>
<keyword evidence="9" id="KW-1185">Reference proteome</keyword>
<organism evidence="8 9">
    <name type="scientific">Pseudocitrobacter corydidari</name>
    <dbReference type="NCBI Taxonomy" id="2891570"/>
    <lineage>
        <taxon>Bacteria</taxon>
        <taxon>Pseudomonadati</taxon>
        <taxon>Pseudomonadota</taxon>
        <taxon>Gammaproteobacteria</taxon>
        <taxon>Enterobacterales</taxon>
        <taxon>Enterobacteriaceae</taxon>
        <taxon>Pseudocitrobacter</taxon>
    </lineage>
</organism>
<proteinExistence type="inferred from homology"/>
<protein>
    <recommendedName>
        <fullName evidence="4">2-(5''-triphosphoribosyl)-3'-dephosphocoenzyme-A synthase</fullName>
        <ecNumber evidence="3">2.4.2.52</ecNumber>
    </recommendedName>
</protein>
<comment type="catalytic activity">
    <reaction evidence="1">
        <text>3'-dephospho-CoA + ATP = 2'-(5''-triphospho-alpha-D-ribosyl)-3'-dephospho-CoA + adenine</text>
        <dbReference type="Rhea" id="RHEA:15117"/>
        <dbReference type="ChEBI" id="CHEBI:16708"/>
        <dbReference type="ChEBI" id="CHEBI:30616"/>
        <dbReference type="ChEBI" id="CHEBI:57328"/>
        <dbReference type="ChEBI" id="CHEBI:61378"/>
        <dbReference type="EC" id="2.4.2.52"/>
    </reaction>
</comment>
<comment type="similarity">
    <text evidence="2">Belongs to the CitG/MdcB family.</text>
</comment>
<evidence type="ECO:0000256" key="4">
    <source>
        <dbReference type="ARBA" id="ARBA00020625"/>
    </source>
</evidence>
<keyword evidence="8" id="KW-0328">Glycosyltransferase</keyword>
<dbReference type="GO" id="GO:0016757">
    <property type="term" value="F:glycosyltransferase activity"/>
    <property type="evidence" value="ECO:0007669"/>
    <property type="project" value="UniProtKB-KW"/>
</dbReference>
<evidence type="ECO:0000256" key="1">
    <source>
        <dbReference type="ARBA" id="ARBA00001210"/>
    </source>
</evidence>
<evidence type="ECO:0000313" key="8">
    <source>
        <dbReference type="EMBL" id="UGS43307.1"/>
    </source>
</evidence>
<keyword evidence="7" id="KW-0067">ATP-binding</keyword>
<gene>
    <name evidence="8" type="primary">citG_2</name>
    <name evidence="8" type="ORF">G163CM_40790</name>
</gene>
<accession>A0ABY3S9A9</accession>
<dbReference type="EC" id="2.4.2.52" evidence="3"/>
<evidence type="ECO:0000256" key="7">
    <source>
        <dbReference type="ARBA" id="ARBA00022840"/>
    </source>
</evidence>
<dbReference type="Proteomes" id="UP001199659">
    <property type="component" value="Chromosome"/>
</dbReference>
<reference evidence="8 9" key="1">
    <citation type="journal article" date="2022" name="Int. J. Syst. Evol. Microbiol.">
        <title>Pseudocitrobacter corydidari sp. nov., isolated from the Asian emerald cockroach Corydidarum magnifica.</title>
        <authorList>
            <person name="Guzman J."/>
            <person name="Poehlein A."/>
            <person name="Glaeser S.P."/>
            <person name="Schwengers O."/>
            <person name="Blom J."/>
            <person name="Hollensteiner J."/>
            <person name="Kampfer P."/>
            <person name="Vilcinskas A."/>
        </authorList>
    </citation>
    <scope>NUCLEOTIDE SEQUENCE [LARGE SCALE GENOMIC DNA]</scope>
    <source>
        <strain evidence="8">G163CM</strain>
    </source>
</reference>
<dbReference type="RefSeq" id="WP_231826095.1">
    <property type="nucleotide sequence ID" value="NZ_CP087880.1"/>
</dbReference>
<keyword evidence="5 8" id="KW-0808">Transferase</keyword>
<name>A0ABY3S9A9_9ENTR</name>
<dbReference type="GO" id="GO:0046917">
    <property type="term" value="F:triphosphoribosyl-dephospho-CoA synthase activity"/>
    <property type="evidence" value="ECO:0007669"/>
    <property type="project" value="UniProtKB-EC"/>
</dbReference>
<sequence length="235" mass="25586">MSEMAALRPQVGASSMQAVLTSVQQSTDELEQLQPALGLLAHPALTSRAQELFGDCYNVGAQNADSDNACIAARLPSTLLQSAVSLQSIGLLCAAAGKMNALRKPMAHNRLCDYAGQFAVDSVPESAQIRESFLTVRSIALPVYQRLLRDGHSHPNCVHQVLLHLLAWKSDSLWTRQQAQRLLWQGGVLGENGVAELELLDKEMAERQIAWPSLWSLLAIAGFLARYPAGPMFID</sequence>
<dbReference type="EMBL" id="CP087880">
    <property type="protein sequence ID" value="UGS43307.1"/>
    <property type="molecule type" value="Genomic_DNA"/>
</dbReference>
<evidence type="ECO:0000256" key="2">
    <source>
        <dbReference type="ARBA" id="ARBA00006812"/>
    </source>
</evidence>
<evidence type="ECO:0000313" key="9">
    <source>
        <dbReference type="Proteomes" id="UP001199659"/>
    </source>
</evidence>